<proteinExistence type="predicted"/>
<feature type="domain" description="Glycosyl-hydrolase 97 N-terminal" evidence="4">
    <location>
        <begin position="26"/>
        <end position="287"/>
    </location>
</feature>
<dbReference type="InterPro" id="IPR029483">
    <property type="entry name" value="GH97_C"/>
</dbReference>
<dbReference type="RefSeq" id="WP_048694418.1">
    <property type="nucleotide sequence ID" value="NZ_KQ130500.1"/>
</dbReference>
<dbReference type="PATRIC" id="fig|1513271.3.peg.3163"/>
<sequence>MKYLLTLPALTITLASCSILNIDKSLSSPDGKINVHVHNNNGQIEYQISRDGELVLESSKLGLVFTDRDLTQDLQSVSTSSTKLVDESYQLYSAKQKNIRYQANEKSFIFQNSAAQKLKVTFRVSDDGVAFKYTALGNGEQVQFSQELTSFNLPDDSRAWLQPIAEAQTGWANTNPSYEEHYQIDIPVDQSSPSPAGWVFPALYKTQSNWLALTEAGISANFHASRLAPSSANGEYTLGQPMQAEVFTNSGRLAQGKLPFSSPWRVLTIGDLKTVSESTLGTDLAEPSITMNTDFIKPGVSSWSWGLLKDDFTIFEVQKEFIDHAANMDWQYTLIDADWDRKIGFEKLKELVEYGQSKNVGVLVWYNSSGSWNQTQYSPKGQLLTSELRHQAFSQLKKLGVKGVKIDFFAGDGQSMIAYYHEILKDAAQYELLVNFHGATLPRGLHKTYPHLMTAEAVKGFEMVTFFQDSADKVASHSSVLPFTRNLFDPMDYTPTTFNPIPNIERKTTNALQLAQAIIFVSGIQHIVETPQGMKSVPYFAKDILSRLPASWDESKFISGYPGKLAVFARRSGDTWYVAGINGENKAKSIELDLSFLNGQNLSLISQGPGVKGLKMEKIVASKTTKVTLAGNDGFVMTTKF</sequence>
<keyword evidence="7" id="KW-1185">Reference proteome</keyword>
<dbReference type="AlphaFoldDB" id="A0A0J8GSH8"/>
<dbReference type="InterPro" id="IPR013780">
    <property type="entry name" value="Glyco_hydro_b"/>
</dbReference>
<feature type="domain" description="Glycosyl-hydrolase 97 catalytic" evidence="3">
    <location>
        <begin position="316"/>
        <end position="458"/>
    </location>
</feature>
<dbReference type="STRING" id="1513271.XM47_15350"/>
<dbReference type="InterPro" id="IPR019563">
    <property type="entry name" value="GH97_catalytic"/>
</dbReference>
<dbReference type="Gene3D" id="2.60.40.1180">
    <property type="entry name" value="Golgi alpha-mannosidase II"/>
    <property type="match status" value="1"/>
</dbReference>
<dbReference type="GO" id="GO:0030246">
    <property type="term" value="F:carbohydrate binding"/>
    <property type="evidence" value="ECO:0007669"/>
    <property type="project" value="InterPro"/>
</dbReference>
<gene>
    <name evidence="6" type="ORF">XM47_15350</name>
</gene>
<feature type="domain" description="Glycosyl-hydrolase 97 C-terminal oligomerisation" evidence="5">
    <location>
        <begin position="551"/>
        <end position="638"/>
    </location>
</feature>
<evidence type="ECO:0000313" key="7">
    <source>
        <dbReference type="Proteomes" id="UP000037600"/>
    </source>
</evidence>
<dbReference type="GO" id="GO:0016798">
    <property type="term" value="F:hydrolase activity, acting on glycosyl bonds"/>
    <property type="evidence" value="ECO:0007669"/>
    <property type="project" value="UniProtKB-KW"/>
</dbReference>
<name>A0A0J8GSH8_9ALTE</name>
<dbReference type="Gene3D" id="3.20.20.70">
    <property type="entry name" value="Aldolase class I"/>
    <property type="match status" value="1"/>
</dbReference>
<dbReference type="EMBL" id="LAZL01000028">
    <property type="protein sequence ID" value="KMT64249.1"/>
    <property type="molecule type" value="Genomic_DNA"/>
</dbReference>
<keyword evidence="2" id="KW-0326">Glycosidase</keyword>
<dbReference type="PANTHER" id="PTHR35803">
    <property type="entry name" value="GLUCAN 1,4-ALPHA-GLUCOSIDASE SUSB-RELATED"/>
    <property type="match status" value="1"/>
</dbReference>
<dbReference type="SUPFAM" id="SSF51445">
    <property type="entry name" value="(Trans)glycosidases"/>
    <property type="match status" value="1"/>
</dbReference>
<dbReference type="InterPro" id="IPR029486">
    <property type="entry name" value="GH97_N"/>
</dbReference>
<dbReference type="InterPro" id="IPR052720">
    <property type="entry name" value="Glycosyl_hydrolase_97"/>
</dbReference>
<keyword evidence="1" id="KW-0378">Hydrolase</keyword>
<dbReference type="Pfam" id="PF14509">
    <property type="entry name" value="GH97_C"/>
    <property type="match status" value="1"/>
</dbReference>
<dbReference type="Proteomes" id="UP000037600">
    <property type="component" value="Unassembled WGS sequence"/>
</dbReference>
<dbReference type="Pfam" id="PF14508">
    <property type="entry name" value="GH97_N"/>
    <property type="match status" value="1"/>
</dbReference>
<organism evidence="6 7">
    <name type="scientific">Catenovulum maritimum</name>
    <dbReference type="NCBI Taxonomy" id="1513271"/>
    <lineage>
        <taxon>Bacteria</taxon>
        <taxon>Pseudomonadati</taxon>
        <taxon>Pseudomonadota</taxon>
        <taxon>Gammaproteobacteria</taxon>
        <taxon>Alteromonadales</taxon>
        <taxon>Alteromonadaceae</taxon>
        <taxon>Catenovulum</taxon>
    </lineage>
</organism>
<dbReference type="OrthoDB" id="57532at2"/>
<comment type="caution">
    <text evidence="6">The sequence shown here is derived from an EMBL/GenBank/DDBJ whole genome shotgun (WGS) entry which is preliminary data.</text>
</comment>
<evidence type="ECO:0000259" key="3">
    <source>
        <dbReference type="Pfam" id="PF10566"/>
    </source>
</evidence>
<evidence type="ECO:0000256" key="2">
    <source>
        <dbReference type="ARBA" id="ARBA00023295"/>
    </source>
</evidence>
<dbReference type="PROSITE" id="PS51257">
    <property type="entry name" value="PROKAR_LIPOPROTEIN"/>
    <property type="match status" value="1"/>
</dbReference>
<evidence type="ECO:0000259" key="5">
    <source>
        <dbReference type="Pfam" id="PF14509"/>
    </source>
</evidence>
<dbReference type="InterPro" id="IPR017853">
    <property type="entry name" value="GH"/>
</dbReference>
<reference evidence="6 7" key="1">
    <citation type="submission" date="2015-04" db="EMBL/GenBank/DDBJ databases">
        <title>Draft Genome Sequence of the Novel Agar-Digesting Marine Bacterium Q1.</title>
        <authorList>
            <person name="Li Y."/>
            <person name="Li D."/>
            <person name="Chen G."/>
            <person name="Du Z."/>
        </authorList>
    </citation>
    <scope>NUCLEOTIDE SEQUENCE [LARGE SCALE GENOMIC DNA]</scope>
    <source>
        <strain evidence="6 7">Q1</strain>
    </source>
</reference>
<protein>
    <submittedName>
        <fullName evidence="6">Alpha-glucosidase</fullName>
    </submittedName>
</protein>
<dbReference type="Gene3D" id="2.70.98.10">
    <property type="match status" value="1"/>
</dbReference>
<dbReference type="Pfam" id="PF10566">
    <property type="entry name" value="Glyco_hydro_97"/>
    <property type="match status" value="1"/>
</dbReference>
<dbReference type="InterPro" id="IPR013785">
    <property type="entry name" value="Aldolase_TIM"/>
</dbReference>
<evidence type="ECO:0000259" key="4">
    <source>
        <dbReference type="Pfam" id="PF14508"/>
    </source>
</evidence>
<evidence type="ECO:0000313" key="6">
    <source>
        <dbReference type="EMBL" id="KMT64249.1"/>
    </source>
</evidence>
<accession>A0A0J8GSH8</accession>
<dbReference type="PANTHER" id="PTHR35803:SF2">
    <property type="entry name" value="RETAINING ALPHA-GALACTOSIDASE"/>
    <property type="match status" value="1"/>
</dbReference>
<dbReference type="InterPro" id="IPR014718">
    <property type="entry name" value="GH-type_carb-bd"/>
</dbReference>
<evidence type="ECO:0000256" key="1">
    <source>
        <dbReference type="ARBA" id="ARBA00022801"/>
    </source>
</evidence>